<dbReference type="PANTHER" id="PTHR13061">
    <property type="entry name" value="DYNACTIN SUBUNIT P25"/>
    <property type="match status" value="1"/>
</dbReference>
<evidence type="ECO:0000313" key="2">
    <source>
        <dbReference type="Proteomes" id="UP000322553"/>
    </source>
</evidence>
<sequence>MTIRTFQGMTPRLGERVMVDEASVVIGDVVLGDDTSVWPTAVIRGDMHRIRIGARTSIQDGAILHITHASEYSPEGYPLSIGDDVTVGHRAILHGCTIGSKVLVGMGATVLDGAIVEDEVLIAAGAVVTPGKRLERGFVYAGNPARQMRALKEEEYAFFGYSAGNYVRLKDQFMAESDH</sequence>
<protein>
    <submittedName>
        <fullName evidence="1">Gamma carbonic anhydrase family protein</fullName>
    </submittedName>
</protein>
<dbReference type="SUPFAM" id="SSF51161">
    <property type="entry name" value="Trimeric LpxA-like enzymes"/>
    <property type="match status" value="1"/>
</dbReference>
<reference evidence="1 2" key="1">
    <citation type="submission" date="2019-08" db="EMBL/GenBank/DDBJ databases">
        <title>Complete genome sequence of Kushneria sp. YCWA18, a halophilic phosphate-solubilizing bacterium isolated from Daqiao saltern in China.</title>
        <authorList>
            <person name="Du G.-X."/>
            <person name="Qu L.-Y."/>
        </authorList>
    </citation>
    <scope>NUCLEOTIDE SEQUENCE [LARGE SCALE GENOMIC DNA]</scope>
    <source>
        <strain evidence="1 2">YCWA18</strain>
    </source>
</reference>
<name>A0A1S1NVX9_9GAMM</name>
<dbReference type="RefSeq" id="WP_070979481.1">
    <property type="nucleotide sequence ID" value="NZ_CP043420.1"/>
</dbReference>
<evidence type="ECO:0000313" key="1">
    <source>
        <dbReference type="EMBL" id="QEL12289.1"/>
    </source>
</evidence>
<dbReference type="InterPro" id="IPR001451">
    <property type="entry name" value="Hexapep"/>
</dbReference>
<dbReference type="CDD" id="cd04645">
    <property type="entry name" value="LbH_gamma_CA_like"/>
    <property type="match status" value="1"/>
</dbReference>
<accession>A0A1S1NVX9</accession>
<dbReference type="InterPro" id="IPR050484">
    <property type="entry name" value="Transf_Hexapept/Carb_Anhydrase"/>
</dbReference>
<proteinExistence type="predicted"/>
<dbReference type="STRING" id="657387.BH688_11040"/>
<dbReference type="AlphaFoldDB" id="A0A1S1NVX9"/>
<dbReference type="Proteomes" id="UP000322553">
    <property type="component" value="Chromosome"/>
</dbReference>
<dbReference type="PANTHER" id="PTHR13061:SF56">
    <property type="entry name" value="PROTEIN YRDA"/>
    <property type="match status" value="1"/>
</dbReference>
<gene>
    <name evidence="1" type="ORF">FY550_14875</name>
</gene>
<dbReference type="OrthoDB" id="9803036at2"/>
<dbReference type="Pfam" id="PF00132">
    <property type="entry name" value="Hexapep"/>
    <property type="match status" value="1"/>
</dbReference>
<dbReference type="InterPro" id="IPR011004">
    <property type="entry name" value="Trimer_LpxA-like_sf"/>
</dbReference>
<organism evidence="1 2">
    <name type="scientific">Kushneria phosphatilytica</name>
    <dbReference type="NCBI Taxonomy" id="657387"/>
    <lineage>
        <taxon>Bacteria</taxon>
        <taxon>Pseudomonadati</taxon>
        <taxon>Pseudomonadota</taxon>
        <taxon>Gammaproteobacteria</taxon>
        <taxon>Oceanospirillales</taxon>
        <taxon>Halomonadaceae</taxon>
        <taxon>Kushneria</taxon>
    </lineage>
</organism>
<dbReference type="KEGG" id="kuy:FY550_14875"/>
<dbReference type="InterPro" id="IPR047324">
    <property type="entry name" value="LbH_gamma_CA-like"/>
</dbReference>
<dbReference type="EMBL" id="CP043420">
    <property type="protein sequence ID" value="QEL12289.1"/>
    <property type="molecule type" value="Genomic_DNA"/>
</dbReference>
<dbReference type="Gene3D" id="2.160.10.10">
    <property type="entry name" value="Hexapeptide repeat proteins"/>
    <property type="match status" value="1"/>
</dbReference>
<keyword evidence="2" id="KW-1185">Reference proteome</keyword>